<gene>
    <name evidence="3" type="ORF">ADICYQ_1854</name>
</gene>
<comment type="caution">
    <text evidence="3">The sequence shown here is derived from an EMBL/GenBank/DDBJ whole genome shotgun (WGS) entry which is preliminary data.</text>
</comment>
<evidence type="ECO:0000313" key="3">
    <source>
        <dbReference type="EMBL" id="EPR69082.1"/>
    </source>
</evidence>
<feature type="domain" description="Calcineurin-like phosphoesterase" evidence="2">
    <location>
        <begin position="62"/>
        <end position="172"/>
    </location>
</feature>
<dbReference type="RefSeq" id="WP_020892112.1">
    <property type="nucleotide sequence ID" value="NZ_ATNM01000074.1"/>
</dbReference>
<dbReference type="EMBL" id="ATNM01000074">
    <property type="protein sequence ID" value="EPR69082.1"/>
    <property type="molecule type" value="Genomic_DNA"/>
</dbReference>
<organism evidence="3 4">
    <name type="scientific">Cyclobacterium qasimii M12-11B</name>
    <dbReference type="NCBI Taxonomy" id="641524"/>
    <lineage>
        <taxon>Bacteria</taxon>
        <taxon>Pseudomonadati</taxon>
        <taxon>Bacteroidota</taxon>
        <taxon>Cytophagia</taxon>
        <taxon>Cytophagales</taxon>
        <taxon>Cyclobacteriaceae</taxon>
        <taxon>Cyclobacterium</taxon>
    </lineage>
</organism>
<reference evidence="3 4" key="1">
    <citation type="journal article" date="2013" name="Genome Announc.">
        <title>Draft Genome Sequence of Cyclobacterium qasimii Strain M12-11BT, Isolated from Arctic Marine Sediment.</title>
        <authorList>
            <person name="Shivaji S."/>
            <person name="Ara S."/>
            <person name="Singh A."/>
            <person name="Kumar Pinnaka A."/>
        </authorList>
    </citation>
    <scope>NUCLEOTIDE SEQUENCE [LARGE SCALE GENOMIC DNA]</scope>
    <source>
        <strain evidence="3 4">M12-11B</strain>
    </source>
</reference>
<dbReference type="AlphaFoldDB" id="S7VHR9"/>
<evidence type="ECO:0000313" key="4">
    <source>
        <dbReference type="Proteomes" id="UP000014974"/>
    </source>
</evidence>
<sequence>MKFERKPMVNWYDPKQLAFTSVKTVLSSVFGNFADRRELQAALDQETKPFDYSQKEELWFDYISDLGDGFNPTFTLAKLLARDTLTLRGKTVKRGDILIMGGDEVYPTPENIEYDNRLRGPYAAAFPKNKINSVRPDVFAIPGNHDWYDGLTNFLRLFTQKRSLGNWKTQQKRSYFALKLPYDYWIIAIDIQLNADIDFPQICYFKEMAKEHFNANSKVILCTSEPSWVYKSFDLENGSFDRLQFFIDKVLLGQGDKDYEEKNKNINIEVILTGDLHHYARYETVKDEAKPCQLITAGGGGAFMHPTHTLKEEINGIHNRKAKLEKTFPPKSSSVKLSLLNLAFPFFSRTMLLFFGIYNVFTSYILQTRMTDDTTLMENLSSYNLFNNELPEIVNAISNTLLHFPTALFLNLLLFVGIVMFTDTSSGKKNLNYIAGVIHGLLHLVNFYFLLWLFSYLNLNVWNMGVDEGLTILLFSAEMILFGGLFSCFFFGLYLTISVVLLKNHITEASSSYRWEGYKNFLRISIDKEGLTIYPIGVKKVVSNWKQVGAEDKPHFEGGPINYELIEDPIFIKNEKIS</sequence>
<evidence type="ECO:0000259" key="2">
    <source>
        <dbReference type="Pfam" id="PF00149"/>
    </source>
</evidence>
<dbReference type="PANTHER" id="PTHR34211">
    <property type="entry name" value="CALCINEURIN-LIKE METALLO-PHOSPHOESTERASE SUPERFAMILY PROTEIN"/>
    <property type="match status" value="1"/>
</dbReference>
<dbReference type="GO" id="GO:0016787">
    <property type="term" value="F:hydrolase activity"/>
    <property type="evidence" value="ECO:0007669"/>
    <property type="project" value="InterPro"/>
</dbReference>
<dbReference type="eggNOG" id="COG1409">
    <property type="taxonomic scope" value="Bacteria"/>
</dbReference>
<keyword evidence="1" id="KW-1133">Transmembrane helix</keyword>
<dbReference type="Pfam" id="PF00149">
    <property type="entry name" value="Metallophos"/>
    <property type="match status" value="1"/>
</dbReference>
<dbReference type="PANTHER" id="PTHR34211:SF3">
    <property type="entry name" value="CALCINEURIN-LIKE METALLO-PHOSPHOESTERASE SUPERFAMILY PROTEIN"/>
    <property type="match status" value="1"/>
</dbReference>
<dbReference type="InterPro" id="IPR004843">
    <property type="entry name" value="Calcineurin-like_PHP"/>
</dbReference>
<name>S7VHR9_9BACT</name>
<dbReference type="OrthoDB" id="500534at2"/>
<keyword evidence="1" id="KW-0472">Membrane</keyword>
<feature type="transmembrane region" description="Helical" evidence="1">
    <location>
        <begin position="401"/>
        <end position="421"/>
    </location>
</feature>
<dbReference type="InterPro" id="IPR029052">
    <property type="entry name" value="Metallo-depent_PP-like"/>
</dbReference>
<feature type="transmembrane region" description="Helical" evidence="1">
    <location>
        <begin position="433"/>
        <end position="459"/>
    </location>
</feature>
<keyword evidence="1" id="KW-0812">Transmembrane</keyword>
<evidence type="ECO:0000256" key="1">
    <source>
        <dbReference type="SAM" id="Phobius"/>
    </source>
</evidence>
<dbReference type="STRING" id="641524.ADICYQ_1854"/>
<dbReference type="Proteomes" id="UP000014974">
    <property type="component" value="Unassembled WGS sequence"/>
</dbReference>
<dbReference type="Gene3D" id="3.60.21.10">
    <property type="match status" value="1"/>
</dbReference>
<dbReference type="SUPFAM" id="SSF56300">
    <property type="entry name" value="Metallo-dependent phosphatases"/>
    <property type="match status" value="1"/>
</dbReference>
<accession>S7VHR9</accession>
<feature type="transmembrane region" description="Helical" evidence="1">
    <location>
        <begin position="339"/>
        <end position="361"/>
    </location>
</feature>
<feature type="transmembrane region" description="Helical" evidence="1">
    <location>
        <begin position="479"/>
        <end position="502"/>
    </location>
</feature>
<proteinExistence type="predicted"/>
<protein>
    <recommendedName>
        <fullName evidence="2">Calcineurin-like phosphoesterase domain-containing protein</fullName>
    </recommendedName>
</protein>